<dbReference type="AlphaFoldDB" id="A0A0G0KZ65"/>
<reference evidence="2 3" key="1">
    <citation type="journal article" date="2015" name="Nature">
        <title>rRNA introns, odd ribosomes, and small enigmatic genomes across a large radiation of phyla.</title>
        <authorList>
            <person name="Brown C.T."/>
            <person name="Hug L.A."/>
            <person name="Thomas B.C."/>
            <person name="Sharon I."/>
            <person name="Castelle C.J."/>
            <person name="Singh A."/>
            <person name="Wilkins M.J."/>
            <person name="Williams K.H."/>
            <person name="Banfield J.F."/>
        </authorList>
    </citation>
    <scope>NUCLEOTIDE SEQUENCE [LARGE SCALE GENOMIC DNA]</scope>
</reference>
<dbReference type="Proteomes" id="UP000034430">
    <property type="component" value="Unassembled WGS sequence"/>
</dbReference>
<dbReference type="Pfam" id="PF01797">
    <property type="entry name" value="Y1_Tnp"/>
    <property type="match status" value="1"/>
</dbReference>
<dbReference type="Gene3D" id="3.30.70.1290">
    <property type="entry name" value="Transposase IS200-like"/>
    <property type="match status" value="1"/>
</dbReference>
<protein>
    <submittedName>
        <fullName evidence="2">Transposase</fullName>
    </submittedName>
</protein>
<gene>
    <name evidence="2" type="ORF">US65_C0049G0003</name>
</gene>
<dbReference type="PANTHER" id="PTHR34322:SF2">
    <property type="entry name" value="TRANSPOSASE IS200-LIKE DOMAIN-CONTAINING PROTEIN"/>
    <property type="match status" value="1"/>
</dbReference>
<dbReference type="InterPro" id="IPR036515">
    <property type="entry name" value="Transposase_17_sf"/>
</dbReference>
<dbReference type="SUPFAM" id="SSF143422">
    <property type="entry name" value="Transposase IS200-like"/>
    <property type="match status" value="1"/>
</dbReference>
<sequence>MYNINVGRNLVFVENEYYHIYNRGVEKRKIFLDEGDHKRFVFLLLTANSSTPVHLSNYKGLSLLEIPKGEPLVSIGAWCIMPNHFHLLLKEIKKDGISLFMKKLLTGYSMYFNTKYHHKGTLFEGTFSAKHLDTDNYLKYQYAYIHLNPIGIIDDGWKEKKIKNIKKAKDFLFSYGYSSFQDYMGIKRDENNILSIKAFPGYFESFVDFKEMVNEWLNIKDYP</sequence>
<comment type="caution">
    <text evidence="2">The sequence shown here is derived from an EMBL/GenBank/DDBJ whole genome shotgun (WGS) entry which is preliminary data.</text>
</comment>
<dbReference type="SMART" id="SM01321">
    <property type="entry name" value="Y1_Tnp"/>
    <property type="match status" value="1"/>
</dbReference>
<proteinExistence type="predicted"/>
<dbReference type="EMBL" id="LBTU01000049">
    <property type="protein sequence ID" value="KKQ45761.1"/>
    <property type="molecule type" value="Genomic_DNA"/>
</dbReference>
<dbReference type="PANTHER" id="PTHR34322">
    <property type="entry name" value="TRANSPOSASE, Y1_TNP DOMAIN-CONTAINING"/>
    <property type="match status" value="1"/>
</dbReference>
<feature type="domain" description="Transposase IS200-like" evidence="1">
    <location>
        <begin position="13"/>
        <end position="148"/>
    </location>
</feature>
<dbReference type="GO" id="GO:0003677">
    <property type="term" value="F:DNA binding"/>
    <property type="evidence" value="ECO:0007669"/>
    <property type="project" value="InterPro"/>
</dbReference>
<dbReference type="InterPro" id="IPR002686">
    <property type="entry name" value="Transposase_17"/>
</dbReference>
<accession>A0A0G0KZ65</accession>
<name>A0A0G0KZ65_9BACT</name>
<dbReference type="GO" id="GO:0004803">
    <property type="term" value="F:transposase activity"/>
    <property type="evidence" value="ECO:0007669"/>
    <property type="project" value="InterPro"/>
</dbReference>
<evidence type="ECO:0000313" key="3">
    <source>
        <dbReference type="Proteomes" id="UP000034430"/>
    </source>
</evidence>
<evidence type="ECO:0000313" key="2">
    <source>
        <dbReference type="EMBL" id="KKQ45761.1"/>
    </source>
</evidence>
<dbReference type="GO" id="GO:0006313">
    <property type="term" value="P:DNA transposition"/>
    <property type="evidence" value="ECO:0007669"/>
    <property type="project" value="InterPro"/>
</dbReference>
<evidence type="ECO:0000259" key="1">
    <source>
        <dbReference type="SMART" id="SM01321"/>
    </source>
</evidence>
<organism evidence="2 3">
    <name type="scientific">Candidatus Yanofskybacteria bacterium GW2011_GWC2_37_9</name>
    <dbReference type="NCBI Taxonomy" id="1619028"/>
    <lineage>
        <taxon>Bacteria</taxon>
        <taxon>Candidatus Yanofskyibacteriota</taxon>
    </lineage>
</organism>